<dbReference type="Pfam" id="PF01529">
    <property type="entry name" value="DHHC"/>
    <property type="match status" value="1"/>
</dbReference>
<dbReference type="OMA" id="MDDHHGT"/>
<gene>
    <name evidence="13" type="ORF">MGL_1874</name>
</gene>
<proteinExistence type="inferred from homology"/>
<feature type="region of interest" description="Disordered" evidence="11">
    <location>
        <begin position="98"/>
        <end position="117"/>
    </location>
</feature>
<dbReference type="GO" id="GO:0019706">
    <property type="term" value="F:protein-cysteine S-palmitoyltransferase activity"/>
    <property type="evidence" value="ECO:0007669"/>
    <property type="project" value="UniProtKB-EC"/>
</dbReference>
<dbReference type="PANTHER" id="PTHR22883">
    <property type="entry name" value="ZINC FINGER DHHC DOMAIN CONTAINING PROTEIN"/>
    <property type="match status" value="1"/>
</dbReference>
<accession>A8Q222</accession>
<dbReference type="KEGG" id="mgl:MGL_1874"/>
<dbReference type="PROSITE" id="PS50216">
    <property type="entry name" value="DHHC"/>
    <property type="match status" value="1"/>
</dbReference>
<dbReference type="OrthoDB" id="9909019at2759"/>
<evidence type="ECO:0000256" key="3">
    <source>
        <dbReference type="ARBA" id="ARBA00022692"/>
    </source>
</evidence>
<evidence type="ECO:0000256" key="11">
    <source>
        <dbReference type="SAM" id="MobiDB-lite"/>
    </source>
</evidence>
<dbReference type="EC" id="2.3.1.225" evidence="10"/>
<keyword evidence="7" id="KW-0449">Lipoprotein</keyword>
<dbReference type="GO" id="GO:0016020">
    <property type="term" value="C:membrane"/>
    <property type="evidence" value="ECO:0007669"/>
    <property type="project" value="UniProtKB-SubCell"/>
</dbReference>
<comment type="subcellular location">
    <subcellularLocation>
        <location evidence="1">Membrane</location>
        <topology evidence="1">Multi-pass membrane protein</topology>
    </subcellularLocation>
</comment>
<dbReference type="VEuPathDB" id="FungiDB:MGL_1874"/>
<keyword evidence="4 10" id="KW-1133">Transmembrane helix</keyword>
<evidence type="ECO:0000256" key="1">
    <source>
        <dbReference type="ARBA" id="ARBA00004141"/>
    </source>
</evidence>
<keyword evidence="6" id="KW-0564">Palmitate</keyword>
<comment type="domain">
    <text evidence="10">The DHHC domain is required for palmitoyltransferase activity.</text>
</comment>
<feature type="transmembrane region" description="Helical" evidence="10">
    <location>
        <begin position="195"/>
        <end position="220"/>
    </location>
</feature>
<evidence type="ECO:0000259" key="12">
    <source>
        <dbReference type="Pfam" id="PF01529"/>
    </source>
</evidence>
<dbReference type="GO" id="GO:0005783">
    <property type="term" value="C:endoplasmic reticulum"/>
    <property type="evidence" value="ECO:0007669"/>
    <property type="project" value="TreeGrafter"/>
</dbReference>
<evidence type="ECO:0000256" key="10">
    <source>
        <dbReference type="RuleBase" id="RU079119"/>
    </source>
</evidence>
<evidence type="ECO:0000256" key="7">
    <source>
        <dbReference type="ARBA" id="ARBA00023288"/>
    </source>
</evidence>
<feature type="domain" description="Palmitoyltransferase DHHC" evidence="12">
    <location>
        <begin position="149"/>
        <end position="286"/>
    </location>
</feature>
<keyword evidence="14" id="KW-1185">Reference proteome</keyword>
<keyword evidence="3 10" id="KW-0812">Transmembrane</keyword>
<evidence type="ECO:0000313" key="13">
    <source>
        <dbReference type="EMBL" id="EDP43661.1"/>
    </source>
</evidence>
<evidence type="ECO:0000256" key="4">
    <source>
        <dbReference type="ARBA" id="ARBA00022989"/>
    </source>
</evidence>
<dbReference type="GeneID" id="5855182"/>
<comment type="similarity">
    <text evidence="10">Belongs to the DHHC palmitoyltransferase family.</text>
</comment>
<dbReference type="InParanoid" id="A8Q222"/>
<dbReference type="GO" id="GO:0005794">
    <property type="term" value="C:Golgi apparatus"/>
    <property type="evidence" value="ECO:0007669"/>
    <property type="project" value="TreeGrafter"/>
</dbReference>
<dbReference type="PANTHER" id="PTHR22883:SF488">
    <property type="entry name" value="PALMITOYLTRANSFERASE"/>
    <property type="match status" value="1"/>
</dbReference>
<feature type="transmembrane region" description="Helical" evidence="10">
    <location>
        <begin position="251"/>
        <end position="270"/>
    </location>
</feature>
<comment type="catalytic activity">
    <reaction evidence="9 10">
        <text>L-cysteinyl-[protein] + hexadecanoyl-CoA = S-hexadecanoyl-L-cysteinyl-[protein] + CoA</text>
        <dbReference type="Rhea" id="RHEA:36683"/>
        <dbReference type="Rhea" id="RHEA-COMP:10131"/>
        <dbReference type="Rhea" id="RHEA-COMP:11032"/>
        <dbReference type="ChEBI" id="CHEBI:29950"/>
        <dbReference type="ChEBI" id="CHEBI:57287"/>
        <dbReference type="ChEBI" id="CHEBI:57379"/>
        <dbReference type="ChEBI" id="CHEBI:74151"/>
        <dbReference type="EC" id="2.3.1.225"/>
    </reaction>
</comment>
<keyword evidence="2 10" id="KW-0808">Transferase</keyword>
<feature type="transmembrane region" description="Helical" evidence="10">
    <location>
        <begin position="61"/>
        <end position="77"/>
    </location>
</feature>
<organism evidence="13 14">
    <name type="scientific">Malassezia globosa (strain ATCC MYA-4612 / CBS 7966)</name>
    <name type="common">Dandruff-associated fungus</name>
    <dbReference type="NCBI Taxonomy" id="425265"/>
    <lineage>
        <taxon>Eukaryota</taxon>
        <taxon>Fungi</taxon>
        <taxon>Dikarya</taxon>
        <taxon>Basidiomycota</taxon>
        <taxon>Ustilaginomycotina</taxon>
        <taxon>Malasseziomycetes</taxon>
        <taxon>Malasseziales</taxon>
        <taxon>Malasseziaceae</taxon>
        <taxon>Malassezia</taxon>
    </lineage>
</organism>
<protein>
    <recommendedName>
        <fullName evidence="10">Palmitoyltransferase</fullName>
        <ecNumber evidence="10">2.3.1.225</ecNumber>
    </recommendedName>
</protein>
<dbReference type="FunCoup" id="A8Q222">
    <property type="interactions" value="174"/>
</dbReference>
<name>A8Q222_MALGO</name>
<reference evidence="13 14" key="1">
    <citation type="journal article" date="2007" name="Proc. Natl. Acad. Sci. U.S.A.">
        <title>Dandruff-associated Malassezia genomes reveal convergent and divergent virulence traits shared with plant and human fungal pathogens.</title>
        <authorList>
            <person name="Xu J."/>
            <person name="Saunders C.W."/>
            <person name="Hu P."/>
            <person name="Grant R.A."/>
            <person name="Boekhout T."/>
            <person name="Kuramae E.E."/>
            <person name="Kronstad J.W."/>
            <person name="Deangelis Y.M."/>
            <person name="Reeder N.L."/>
            <person name="Johnstone K.R."/>
            <person name="Leland M."/>
            <person name="Fieno A.M."/>
            <person name="Begley W.M."/>
            <person name="Sun Y."/>
            <person name="Lacey M.P."/>
            <person name="Chaudhary T."/>
            <person name="Keough T."/>
            <person name="Chu L."/>
            <person name="Sears R."/>
            <person name="Yuan B."/>
            <person name="Dawson T.L.Jr."/>
        </authorList>
    </citation>
    <scope>NUCLEOTIDE SEQUENCE [LARGE SCALE GENOMIC DNA]</scope>
    <source>
        <strain evidence="14">ATCC MYA-4612 / CBS 7966</strain>
    </source>
</reference>
<dbReference type="STRING" id="425265.A8Q222"/>
<evidence type="ECO:0000256" key="8">
    <source>
        <dbReference type="ARBA" id="ARBA00023315"/>
    </source>
</evidence>
<keyword evidence="5 10" id="KW-0472">Membrane</keyword>
<evidence type="ECO:0000256" key="5">
    <source>
        <dbReference type="ARBA" id="ARBA00023136"/>
    </source>
</evidence>
<keyword evidence="8 10" id="KW-0012">Acyltransferase</keyword>
<dbReference type="AlphaFoldDB" id="A8Q222"/>
<evidence type="ECO:0000313" key="14">
    <source>
        <dbReference type="Proteomes" id="UP000008837"/>
    </source>
</evidence>
<dbReference type="InterPro" id="IPR039859">
    <property type="entry name" value="PFA4/ZDH16/20/ERF2-like"/>
</dbReference>
<evidence type="ECO:0000256" key="6">
    <source>
        <dbReference type="ARBA" id="ARBA00023139"/>
    </source>
</evidence>
<evidence type="ECO:0000256" key="9">
    <source>
        <dbReference type="ARBA" id="ARBA00048048"/>
    </source>
</evidence>
<sequence length="420" mass="46542">MSARPQVGRGTSRASSPSNTLYFWNGRLLISKDAPWAIGITGTLLIAGPACWIAFEAPYLSQGVSVAPVVLFAYFWINSVASMLKTALTDPGILPRELDPEPDWQEPPSPHMPFDIEGPMSRPKDRSIALERVDDGGDPSLGTIASIPSVWCETCHVYRPPRCSHCRSCNNCVDTLDHHCIFLNACIGRRNYTTFYAFLCHTMAMLLVGVVGCILKLYYIAAPTTVAQVRADGNKTTRGFVHALKKTPESAVFFFLATVWSIPVVCLWTYHTWLLHQNRTTVEQIRLESTSRLYDVHRPYSTDLFDSGACVRGMAACSAKIRNVVVPKEFATPLTAFEPPSLSRNRTRQMRRTRAPFQHKNPSRNALQVLGRPTFTSFALVRPHGLALTSFPSTSLPVHEIPNESVPASPLYAPPNAKIS</sequence>
<dbReference type="EMBL" id="AAYY01000006">
    <property type="protein sequence ID" value="EDP43661.1"/>
    <property type="molecule type" value="Genomic_DNA"/>
</dbReference>
<evidence type="ECO:0000256" key="2">
    <source>
        <dbReference type="ARBA" id="ARBA00022679"/>
    </source>
</evidence>
<dbReference type="InterPro" id="IPR001594">
    <property type="entry name" value="Palmitoyltrfase_DHHC"/>
</dbReference>
<comment type="caution">
    <text evidence="13">The sequence shown here is derived from an EMBL/GenBank/DDBJ whole genome shotgun (WGS) entry which is preliminary data.</text>
</comment>
<dbReference type="RefSeq" id="XP_001730875.1">
    <property type="nucleotide sequence ID" value="XM_001730823.1"/>
</dbReference>
<dbReference type="Proteomes" id="UP000008837">
    <property type="component" value="Unassembled WGS sequence"/>
</dbReference>
<dbReference type="GO" id="GO:0006612">
    <property type="term" value="P:protein targeting to membrane"/>
    <property type="evidence" value="ECO:0007669"/>
    <property type="project" value="TreeGrafter"/>
</dbReference>
<feature type="transmembrane region" description="Helical" evidence="10">
    <location>
        <begin position="36"/>
        <end position="55"/>
    </location>
</feature>